<dbReference type="RefSeq" id="WP_286660956.1">
    <property type="nucleotide sequence ID" value="NZ_JASZYV010000003.1"/>
</dbReference>
<evidence type="ECO:0008006" key="5">
    <source>
        <dbReference type="Google" id="ProtNLM"/>
    </source>
</evidence>
<organism evidence="3 4">
    <name type="scientific">Variovorax dokdonensis</name>
    <dbReference type="NCBI Taxonomy" id="344883"/>
    <lineage>
        <taxon>Bacteria</taxon>
        <taxon>Pseudomonadati</taxon>
        <taxon>Pseudomonadota</taxon>
        <taxon>Betaproteobacteria</taxon>
        <taxon>Burkholderiales</taxon>
        <taxon>Comamonadaceae</taxon>
        <taxon>Variovorax</taxon>
    </lineage>
</organism>
<accession>A0ABT7ND53</accession>
<feature type="chain" id="PRO_5045054721" description="Asl1-like glycosyl hydrolase catalytic domain-containing protein" evidence="2">
    <location>
        <begin position="31"/>
        <end position="586"/>
    </location>
</feature>
<evidence type="ECO:0000313" key="3">
    <source>
        <dbReference type="EMBL" id="MDM0045849.1"/>
    </source>
</evidence>
<protein>
    <recommendedName>
        <fullName evidence="5">Asl1-like glycosyl hydrolase catalytic domain-containing protein</fullName>
    </recommendedName>
</protein>
<name>A0ABT7ND53_9BURK</name>
<reference evidence="3" key="1">
    <citation type="submission" date="2023-06" db="EMBL/GenBank/DDBJ databases">
        <authorList>
            <person name="Jiang Y."/>
            <person name="Liu Q."/>
        </authorList>
    </citation>
    <scope>NUCLEOTIDE SEQUENCE</scope>
    <source>
        <strain evidence="3">CGMCC 1.12089</strain>
    </source>
</reference>
<dbReference type="SUPFAM" id="SSF51445">
    <property type="entry name" value="(Trans)glycosidases"/>
    <property type="match status" value="1"/>
</dbReference>
<keyword evidence="2" id="KW-0732">Signal</keyword>
<dbReference type="PANTHER" id="PTHR12631">
    <property type="entry name" value="ALPHA-L-IDURONIDASE"/>
    <property type="match status" value="1"/>
</dbReference>
<evidence type="ECO:0000256" key="1">
    <source>
        <dbReference type="SAM" id="MobiDB-lite"/>
    </source>
</evidence>
<comment type="caution">
    <text evidence="3">The sequence shown here is derived from an EMBL/GenBank/DDBJ whole genome shotgun (WGS) entry which is preliminary data.</text>
</comment>
<evidence type="ECO:0000313" key="4">
    <source>
        <dbReference type="Proteomes" id="UP001174908"/>
    </source>
</evidence>
<keyword evidence="4" id="KW-1185">Reference proteome</keyword>
<gene>
    <name evidence="3" type="ORF">QTH91_15280</name>
</gene>
<proteinExistence type="predicted"/>
<dbReference type="EMBL" id="JASZYV010000003">
    <property type="protein sequence ID" value="MDM0045849.1"/>
    <property type="molecule type" value="Genomic_DNA"/>
</dbReference>
<evidence type="ECO:0000256" key="2">
    <source>
        <dbReference type="SAM" id="SignalP"/>
    </source>
</evidence>
<feature type="region of interest" description="Disordered" evidence="1">
    <location>
        <begin position="31"/>
        <end position="70"/>
    </location>
</feature>
<dbReference type="InterPro" id="IPR017853">
    <property type="entry name" value="GH"/>
</dbReference>
<sequence>MQRSHPTPIRHIATAAITVFALLVAPSCGGGNSSEGPADSASPADEQAGSKNESIWGVAPSSATSKTPATWLPSMAGAGVTTVRNFHAAPNDDQLTPITAAGMTVVGFLMWSTAANRPGADWTLPVDDLDGWRAYVTDQVKRYKGKVKYWEIWNEPPNFTKDTSPASYGKVVAAAYDAAKAADPSVQLGLAAKSNHVNYLAEAIAAGAADKFDFVTLHPYETAELLPQGWEGQFMSIVPRVRQMLEVMNPAKASVPLWFTEIGISAAPPAERGLGPQGQADALIKIYTMAFAQGVARLYWFEPRDSEGLQMGLTTADGTRRPAWSAMRGLKAALGATPRYVGWTQPDNAWYGFVFRGPQGVVLSAWSRAGESTTLRLGSEVRVVNPRTGASTTTRTPSITDAPILLIAPNGSNQARKWLDEAQANDGKTFPWNGDHSASTSVQLEPGAKPAGVFMKNPPPTTVVNGVAEASLEGTIGACFAVDPTFLSYAYKTTPIRISATVRGHGIGKPGFFLLYESGAPIASTDVNNLRQADGGSFDIQGTSVQQKTWTVPDARFIGLYGYHFCFYSPSLEQSHFSVQRVTVSR</sequence>
<dbReference type="Gene3D" id="3.20.20.80">
    <property type="entry name" value="Glycosidases"/>
    <property type="match status" value="1"/>
</dbReference>
<feature type="signal peptide" evidence="2">
    <location>
        <begin position="1"/>
        <end position="30"/>
    </location>
</feature>
<dbReference type="Proteomes" id="UP001174908">
    <property type="component" value="Unassembled WGS sequence"/>
</dbReference>
<dbReference type="PANTHER" id="PTHR12631:SF10">
    <property type="entry name" value="BETA-XYLOSIDASE-LIKE PROTEIN-RELATED"/>
    <property type="match status" value="1"/>
</dbReference>
<dbReference type="InterPro" id="IPR051923">
    <property type="entry name" value="Glycosyl_Hydrolase_39"/>
</dbReference>